<evidence type="ECO:0000313" key="3">
    <source>
        <dbReference type="EMBL" id="GLI58872.1"/>
    </source>
</evidence>
<accession>A0ABQ5RMS8</accession>
<gene>
    <name evidence="3" type="ORF">VaNZ11_000641</name>
</gene>
<dbReference type="Proteomes" id="UP001165090">
    <property type="component" value="Unassembled WGS sequence"/>
</dbReference>
<feature type="coiled-coil region" evidence="1">
    <location>
        <begin position="198"/>
        <end position="232"/>
    </location>
</feature>
<dbReference type="PANTHER" id="PTHR47026:SF2">
    <property type="entry name" value="FLAGELLAR ASSOCIATED PROTEIN"/>
    <property type="match status" value="1"/>
</dbReference>
<feature type="compositionally biased region" description="Polar residues" evidence="2">
    <location>
        <begin position="442"/>
        <end position="452"/>
    </location>
</feature>
<name>A0ABQ5RMS8_9CHLO</name>
<sequence length="545" mass="58327">MNYWYAPKSDPQRQNASELPTELIAAIAAPWRSTKELEAIHAKARRLAHYDVAGAAQDVLVTRQQQESKGAVKALRRGQLMVQLQTDTAALEALTAVEKMWSVHLEQLRREASAAVRALQEKHEDALTKMRLEQVMKAKEMGIRPERRSKELLNLRRSESVLAANNNFHEAAKVKAHADELAAAESSNAHMAWLLKSHGEQERLLARQRKELEALRNRLDERLQDVRAARDSDMRKLEQKIKVTSSHQQRCFTRERNFLEQALKGDTIDTTTTRIGRTLADALPTLAEMAMAAAKQQPLANVEPQAAGNSARQSSVKPAESTPSTGYLGPSGTSPAGVMGRGRSVVLAAAPSVRFAPTPPREAWAAVTKSDGAGADSGSRAEQGDKSDSGTLGGGSSPQSRLTTASSSSSSSSSSSNSRGLGSREGSRSWSIKSQEHDPSRQTRLTSATMNEQLKAEPIQTAEPVKGPSSSAAVGSGTTAAATGSGSSALTEEALRAMNQATGVRLKDGHRGTSSLQSSSFKSNKPYAGGVSARTVARPISAAKA</sequence>
<dbReference type="EMBL" id="BSDZ01000003">
    <property type="protein sequence ID" value="GLI58872.1"/>
    <property type="molecule type" value="Genomic_DNA"/>
</dbReference>
<keyword evidence="4" id="KW-1185">Reference proteome</keyword>
<feature type="compositionally biased region" description="Low complexity" evidence="2">
    <location>
        <begin position="397"/>
        <end position="421"/>
    </location>
</feature>
<evidence type="ECO:0000313" key="4">
    <source>
        <dbReference type="Proteomes" id="UP001165090"/>
    </source>
</evidence>
<organism evidence="3 4">
    <name type="scientific">Volvox africanus</name>
    <dbReference type="NCBI Taxonomy" id="51714"/>
    <lineage>
        <taxon>Eukaryota</taxon>
        <taxon>Viridiplantae</taxon>
        <taxon>Chlorophyta</taxon>
        <taxon>core chlorophytes</taxon>
        <taxon>Chlorophyceae</taxon>
        <taxon>CS clade</taxon>
        <taxon>Chlamydomonadales</taxon>
        <taxon>Volvocaceae</taxon>
        <taxon>Volvox</taxon>
    </lineage>
</organism>
<feature type="region of interest" description="Disordered" evidence="2">
    <location>
        <begin position="297"/>
        <end position="337"/>
    </location>
</feature>
<feature type="compositionally biased region" description="Polar residues" evidence="2">
    <location>
        <begin position="307"/>
        <end position="325"/>
    </location>
</feature>
<feature type="compositionally biased region" description="Low complexity" evidence="2">
    <location>
        <begin position="469"/>
        <end position="489"/>
    </location>
</feature>
<proteinExistence type="predicted"/>
<feature type="region of interest" description="Disordered" evidence="2">
    <location>
        <begin position="359"/>
        <end position="545"/>
    </location>
</feature>
<protein>
    <submittedName>
        <fullName evidence="3">Uncharacterized protein</fullName>
    </submittedName>
</protein>
<keyword evidence="1" id="KW-0175">Coiled coil</keyword>
<evidence type="ECO:0000256" key="1">
    <source>
        <dbReference type="SAM" id="Coils"/>
    </source>
</evidence>
<evidence type="ECO:0000256" key="2">
    <source>
        <dbReference type="SAM" id="MobiDB-lite"/>
    </source>
</evidence>
<feature type="compositionally biased region" description="Low complexity" evidence="2">
    <location>
        <begin position="514"/>
        <end position="523"/>
    </location>
</feature>
<dbReference type="PANTHER" id="PTHR47026">
    <property type="entry name" value="PIGMENTOSA GTPASE REGULATOR-LIKE PROTEIN, PUTATIVE-RELATED"/>
    <property type="match status" value="1"/>
</dbReference>
<reference evidence="3 4" key="1">
    <citation type="journal article" date="2023" name="IScience">
        <title>Expanded male sex-determining region conserved during the evolution of homothallism in the green alga Volvox.</title>
        <authorList>
            <person name="Yamamoto K."/>
            <person name="Matsuzaki R."/>
            <person name="Mahakham W."/>
            <person name="Heman W."/>
            <person name="Sekimoto H."/>
            <person name="Kawachi M."/>
            <person name="Minakuchi Y."/>
            <person name="Toyoda A."/>
            <person name="Nozaki H."/>
        </authorList>
    </citation>
    <scope>NUCLEOTIDE SEQUENCE [LARGE SCALE GENOMIC DNA]</scope>
    <source>
        <strain evidence="3 4">NIES-4468</strain>
    </source>
</reference>
<comment type="caution">
    <text evidence="3">The sequence shown here is derived from an EMBL/GenBank/DDBJ whole genome shotgun (WGS) entry which is preliminary data.</text>
</comment>